<evidence type="ECO:0000313" key="2">
    <source>
        <dbReference type="Proteomes" id="UP000305948"/>
    </source>
</evidence>
<name>A0A5C3MY46_9AGAM</name>
<proteinExistence type="predicted"/>
<dbReference type="Proteomes" id="UP000305948">
    <property type="component" value="Unassembled WGS sequence"/>
</dbReference>
<protein>
    <submittedName>
        <fullName evidence="1">Uncharacterized protein</fullName>
    </submittedName>
</protein>
<organism evidence="1 2">
    <name type="scientific">Heliocybe sulcata</name>
    <dbReference type="NCBI Taxonomy" id="5364"/>
    <lineage>
        <taxon>Eukaryota</taxon>
        <taxon>Fungi</taxon>
        <taxon>Dikarya</taxon>
        <taxon>Basidiomycota</taxon>
        <taxon>Agaricomycotina</taxon>
        <taxon>Agaricomycetes</taxon>
        <taxon>Gloeophyllales</taxon>
        <taxon>Gloeophyllaceae</taxon>
        <taxon>Heliocybe</taxon>
    </lineage>
</organism>
<keyword evidence="2" id="KW-1185">Reference proteome</keyword>
<dbReference type="AlphaFoldDB" id="A0A5C3MY46"/>
<dbReference type="EMBL" id="ML213515">
    <property type="protein sequence ID" value="TFK49853.1"/>
    <property type="molecule type" value="Genomic_DNA"/>
</dbReference>
<gene>
    <name evidence="1" type="ORF">OE88DRAFT_391184</name>
</gene>
<accession>A0A5C3MY46</accession>
<sequence length="258" mass="29246">MSSFCDVVVVCGDRTGSSPVLMLQLGCLHYLRYDFSCYLWLYDAQSHFLAVRCPGAYFLKAVPVDLMGIFVPCTGCQGKNSEAGMGCGKLTPMRLWRVAPVTLRLFDVYLWLMVVASFFHSEARYYPVQFVSHCVFALLFARYDAGFWLLRVYRAVCHSAHSPRYVSTHLVHDTKLHTTIHRIPSGAELGQPCKYRAPLYSSRVAVPSPAPPSACQSVLRGHRDSREHTAGEQIIEEHNIFLKDIDTFCDYPWSHPRC</sequence>
<reference evidence="1 2" key="1">
    <citation type="journal article" date="2019" name="Nat. Ecol. Evol.">
        <title>Megaphylogeny resolves global patterns of mushroom evolution.</title>
        <authorList>
            <person name="Varga T."/>
            <person name="Krizsan K."/>
            <person name="Foldi C."/>
            <person name="Dima B."/>
            <person name="Sanchez-Garcia M."/>
            <person name="Sanchez-Ramirez S."/>
            <person name="Szollosi G.J."/>
            <person name="Szarkandi J.G."/>
            <person name="Papp V."/>
            <person name="Albert L."/>
            <person name="Andreopoulos W."/>
            <person name="Angelini C."/>
            <person name="Antonin V."/>
            <person name="Barry K.W."/>
            <person name="Bougher N.L."/>
            <person name="Buchanan P."/>
            <person name="Buyck B."/>
            <person name="Bense V."/>
            <person name="Catcheside P."/>
            <person name="Chovatia M."/>
            <person name="Cooper J."/>
            <person name="Damon W."/>
            <person name="Desjardin D."/>
            <person name="Finy P."/>
            <person name="Geml J."/>
            <person name="Haridas S."/>
            <person name="Hughes K."/>
            <person name="Justo A."/>
            <person name="Karasinski D."/>
            <person name="Kautmanova I."/>
            <person name="Kiss B."/>
            <person name="Kocsube S."/>
            <person name="Kotiranta H."/>
            <person name="LaButti K.M."/>
            <person name="Lechner B.E."/>
            <person name="Liimatainen K."/>
            <person name="Lipzen A."/>
            <person name="Lukacs Z."/>
            <person name="Mihaltcheva S."/>
            <person name="Morgado L.N."/>
            <person name="Niskanen T."/>
            <person name="Noordeloos M.E."/>
            <person name="Ohm R.A."/>
            <person name="Ortiz-Santana B."/>
            <person name="Ovrebo C."/>
            <person name="Racz N."/>
            <person name="Riley R."/>
            <person name="Savchenko A."/>
            <person name="Shiryaev A."/>
            <person name="Soop K."/>
            <person name="Spirin V."/>
            <person name="Szebenyi C."/>
            <person name="Tomsovsky M."/>
            <person name="Tulloss R.E."/>
            <person name="Uehling J."/>
            <person name="Grigoriev I.V."/>
            <person name="Vagvolgyi C."/>
            <person name="Papp T."/>
            <person name="Martin F.M."/>
            <person name="Miettinen O."/>
            <person name="Hibbett D.S."/>
            <person name="Nagy L.G."/>
        </authorList>
    </citation>
    <scope>NUCLEOTIDE SEQUENCE [LARGE SCALE GENOMIC DNA]</scope>
    <source>
        <strain evidence="1 2">OMC1185</strain>
    </source>
</reference>
<evidence type="ECO:0000313" key="1">
    <source>
        <dbReference type="EMBL" id="TFK49853.1"/>
    </source>
</evidence>